<dbReference type="EMBL" id="CP014750">
    <property type="protein sequence ID" value="AMQ18746.1"/>
    <property type="molecule type" value="Genomic_DNA"/>
</dbReference>
<protein>
    <submittedName>
        <fullName evidence="2">Uncharacterized protein</fullName>
    </submittedName>
</protein>
<sequence>MKLLELIKTYRARIIIGLLLTLGSILPGEYYVRWVFAVALAAFLGWVLIGYDVLIPYRPKRDEYQIARRPDFERALLLVKRAKKGGGREVAEEYLLEILHSITGRSFYDLRTDPPKALQAFYSSRDPYRGLKEALKILEAELNED</sequence>
<dbReference type="RefSeq" id="WP_062389208.1">
    <property type="nucleotide sequence ID" value="NZ_CP014750.1"/>
</dbReference>
<dbReference type="KEGG" id="tpep:A0127_05955"/>
<evidence type="ECO:0000256" key="1">
    <source>
        <dbReference type="SAM" id="Phobius"/>
    </source>
</evidence>
<dbReference type="OrthoDB" id="101902at2157"/>
<dbReference type="Proteomes" id="UP000073604">
    <property type="component" value="Chromosome"/>
</dbReference>
<feature type="transmembrane region" description="Helical" evidence="1">
    <location>
        <begin position="34"/>
        <end position="54"/>
    </location>
</feature>
<keyword evidence="3" id="KW-1185">Reference proteome</keyword>
<keyword evidence="1" id="KW-0812">Transmembrane</keyword>
<accession>A0A142CVE4</accession>
<proteinExistence type="predicted"/>
<evidence type="ECO:0000313" key="2">
    <source>
        <dbReference type="EMBL" id="AMQ18746.1"/>
    </source>
</evidence>
<dbReference type="GeneID" id="27140073"/>
<keyword evidence="1" id="KW-0472">Membrane</keyword>
<name>A0A142CVE4_9EURY</name>
<organism evidence="2 3">
    <name type="scientific">Thermococcus peptonophilus</name>
    <dbReference type="NCBI Taxonomy" id="53952"/>
    <lineage>
        <taxon>Archaea</taxon>
        <taxon>Methanobacteriati</taxon>
        <taxon>Methanobacteriota</taxon>
        <taxon>Thermococci</taxon>
        <taxon>Thermococcales</taxon>
        <taxon>Thermococcaceae</taxon>
        <taxon>Thermococcus</taxon>
    </lineage>
</organism>
<feature type="transmembrane region" description="Helical" evidence="1">
    <location>
        <begin position="12"/>
        <end position="28"/>
    </location>
</feature>
<dbReference type="STRING" id="53952.A0127_05955"/>
<keyword evidence="1" id="KW-1133">Transmembrane helix</keyword>
<reference evidence="3" key="1">
    <citation type="submission" date="2016-03" db="EMBL/GenBank/DDBJ databases">
        <authorList>
            <person name="Oger P.M."/>
        </authorList>
    </citation>
    <scope>NUCLEOTIDE SEQUENCE [LARGE SCALE GENOMIC DNA]</scope>
    <source>
        <strain evidence="3">OG-1</strain>
    </source>
</reference>
<gene>
    <name evidence="2" type="ORF">A0127_05955</name>
</gene>
<dbReference type="AlphaFoldDB" id="A0A142CVE4"/>
<evidence type="ECO:0000313" key="3">
    <source>
        <dbReference type="Proteomes" id="UP000073604"/>
    </source>
</evidence>